<dbReference type="KEGG" id="cfer:D4Z93_08405"/>
<feature type="transmembrane region" description="Helical" evidence="1">
    <location>
        <begin position="965"/>
        <end position="986"/>
    </location>
</feature>
<accession>A0A386H492</accession>
<evidence type="ECO:0000313" key="3">
    <source>
        <dbReference type="Proteomes" id="UP000266301"/>
    </source>
</evidence>
<name>A0A386H492_9CLOT</name>
<dbReference type="Gene3D" id="3.30.70.1430">
    <property type="entry name" value="Multidrug efflux transporter AcrB pore domain"/>
    <property type="match status" value="2"/>
</dbReference>
<dbReference type="OrthoDB" id="9757876at2"/>
<feature type="transmembrane region" description="Helical" evidence="1">
    <location>
        <begin position="361"/>
        <end position="385"/>
    </location>
</feature>
<feature type="transmembrane region" description="Helical" evidence="1">
    <location>
        <begin position="545"/>
        <end position="565"/>
    </location>
</feature>
<feature type="transmembrane region" description="Helical" evidence="1">
    <location>
        <begin position="893"/>
        <end position="913"/>
    </location>
</feature>
<dbReference type="Pfam" id="PF00873">
    <property type="entry name" value="ACR_tran"/>
    <property type="match status" value="1"/>
</dbReference>
<dbReference type="SUPFAM" id="SSF82693">
    <property type="entry name" value="Multidrug efflux transporter AcrB pore domain, PN1, PN2, PC1 and PC2 subdomains"/>
    <property type="match status" value="3"/>
</dbReference>
<dbReference type="SUPFAM" id="SSF82866">
    <property type="entry name" value="Multidrug efflux transporter AcrB transmembrane domain"/>
    <property type="match status" value="2"/>
</dbReference>
<keyword evidence="1" id="KW-0812">Transmembrane</keyword>
<feature type="transmembrane region" description="Helical" evidence="1">
    <location>
        <begin position="998"/>
        <end position="1021"/>
    </location>
</feature>
<gene>
    <name evidence="2" type="ORF">D4Z93_08405</name>
</gene>
<evidence type="ECO:0000256" key="1">
    <source>
        <dbReference type="SAM" id="Phobius"/>
    </source>
</evidence>
<dbReference type="Proteomes" id="UP000266301">
    <property type="component" value="Chromosome"/>
</dbReference>
<organism evidence="2 3">
    <name type="scientific">Clostridium fermenticellae</name>
    <dbReference type="NCBI Taxonomy" id="2068654"/>
    <lineage>
        <taxon>Bacteria</taxon>
        <taxon>Bacillati</taxon>
        <taxon>Bacillota</taxon>
        <taxon>Clostridia</taxon>
        <taxon>Eubacteriales</taxon>
        <taxon>Clostridiaceae</taxon>
        <taxon>Clostridium</taxon>
    </lineage>
</organism>
<proteinExistence type="predicted"/>
<dbReference type="InterPro" id="IPR001036">
    <property type="entry name" value="Acrflvin-R"/>
</dbReference>
<dbReference type="SUPFAM" id="SSF82714">
    <property type="entry name" value="Multidrug efflux transporter AcrB TolC docking domain, DN and DC subdomains"/>
    <property type="match status" value="2"/>
</dbReference>
<dbReference type="Gene3D" id="1.20.1640.10">
    <property type="entry name" value="Multidrug efflux transporter AcrB transmembrane domain"/>
    <property type="match status" value="2"/>
</dbReference>
<dbReference type="EMBL" id="CP032416">
    <property type="protein sequence ID" value="AYD40547.1"/>
    <property type="molecule type" value="Genomic_DNA"/>
</dbReference>
<feature type="transmembrane region" description="Helical" evidence="1">
    <location>
        <begin position="464"/>
        <end position="487"/>
    </location>
</feature>
<dbReference type="RefSeq" id="WP_119972453.1">
    <property type="nucleotide sequence ID" value="NZ_CP032416.1"/>
</dbReference>
<dbReference type="Gene3D" id="3.30.2090.10">
    <property type="entry name" value="Multidrug efflux transporter AcrB TolC docking domain, DN and DC subdomains"/>
    <property type="match status" value="2"/>
</dbReference>
<keyword evidence="1" id="KW-1133">Transmembrane helix</keyword>
<sequence>MSITEISVKRPTAIIIVVALLIGLGVMGYTSLGSDLLPSMDIPIMTISTSYNGADADQIKKDITKPVEDSVSGISGVDTISSTAREGVSTTIVRFKTGANMNTVFLDVQKAVDNLSAKLPKNADKPILYKLDTNIISALVLSVTGNVSYDELYNQADKIKEQLEKTTGVGNVTIDGAQKKQLMVKLDKTAVDYYGVNINNVLAKLQSDNVNMPLGQIKENKSTQTVRAMAQFNSIDDVKNLIIPTGGVNSQGGSIRLSDIARVNMDYPDATQILRTGGHNTIGIEIQKQSDANVVKVVDNVKEQLNTINKQLPQGVKISVVEDTTTYIRSSLKDIQHRLIEGIITTAIVLLFFLKSWRSSLVVLVAIPTSLISTFFMMYVCHFTLNMMSLMGLSLCIGILVDDSIVVLENIQRHLAAGENPIKAAIEGRREIGLAAIAITLCDVVVYTPVAFMSGMIGKYFREFGLTITFASLFSLFVSFTVTPMLASRLFKSKKAFPKTHAQENSRLKNNFILKAMESISKFIDKWTQSYKKLLVWSLENRAKVIITTCLLIAFSIALIPMGVIKTEAMPQSDQSEFFVNVSLTSGSNLNQTDDKVKMIESHLKSMKDVKDYYSIIGSNNSSSAMMVVQLKPINQRKKSQSDVAAELREWGDQIPGIKFDVSESGMGLAGSGSKPISINVEGDDYENLTEISKKVEDLVKTVPGITDVENSSNDDSNEIRVQIDKLAASTYGVSLSDISAALRTGINGSTAGQYATDDDDYDINVKFMDGQVKTPQDIGSIKVLSSSGQPIALNQIADIKVADSPSTISRQDRQDVITVSANLEGKSLGEVNSQIKNKLKTLNLPAGYEIKFGGDQKELTDSFASLIKALVASIVLVYMILVVLYESFLTPAVRMLALPCAIIGALGILAITGKTLSIPTMIGVIMLDGLASKNGTLLIDYTNTLMKRGMNLREALLEAGVTRLRPIIMTTATMVVGMLPSAISTGEGSELSGMSCLIIGGMITSTILTPILLPVVYTLLEDIKSSLKRRFTKGNKEVSQYESY</sequence>
<feature type="transmembrane region" description="Helical" evidence="1">
    <location>
        <begin position="12"/>
        <end position="32"/>
    </location>
</feature>
<dbReference type="PRINTS" id="PR00702">
    <property type="entry name" value="ACRIFLAVINRP"/>
</dbReference>
<evidence type="ECO:0000313" key="2">
    <source>
        <dbReference type="EMBL" id="AYD40547.1"/>
    </source>
</evidence>
<dbReference type="PANTHER" id="PTHR32063:SF0">
    <property type="entry name" value="SWARMING MOTILITY PROTEIN SWRC"/>
    <property type="match status" value="1"/>
</dbReference>
<keyword evidence="3" id="KW-1185">Reference proteome</keyword>
<dbReference type="Gene3D" id="3.30.70.1320">
    <property type="entry name" value="Multidrug efflux transporter AcrB pore domain like"/>
    <property type="match status" value="1"/>
</dbReference>
<feature type="transmembrane region" description="Helical" evidence="1">
    <location>
        <begin position="432"/>
        <end position="452"/>
    </location>
</feature>
<feature type="transmembrane region" description="Helical" evidence="1">
    <location>
        <begin position="867"/>
        <end position="886"/>
    </location>
</feature>
<dbReference type="PANTHER" id="PTHR32063">
    <property type="match status" value="1"/>
</dbReference>
<dbReference type="GO" id="GO:0042910">
    <property type="term" value="F:xenobiotic transmembrane transporter activity"/>
    <property type="evidence" value="ECO:0007669"/>
    <property type="project" value="TreeGrafter"/>
</dbReference>
<protein>
    <submittedName>
        <fullName evidence="2">Efflux RND transporter permease subunit</fullName>
    </submittedName>
</protein>
<reference evidence="2 3" key="1">
    <citation type="journal article" date="2019" name="Int. J. Syst. Evol. Microbiol.">
        <title>Clostridium fermenticellae sp. nov., isolated from the mud in a fermentation cellar for the production of the Chinese liquor, baijiu.</title>
        <authorList>
            <person name="Xu P.X."/>
            <person name="Chai L.J."/>
            <person name="Qiu T."/>
            <person name="Zhang X.J."/>
            <person name="Lu Z.M."/>
            <person name="Xiao C."/>
            <person name="Wang S.T."/>
            <person name="Shen C.H."/>
            <person name="Shi J.S."/>
            <person name="Xu Z.H."/>
        </authorList>
    </citation>
    <scope>NUCLEOTIDE SEQUENCE [LARGE SCALE GENOMIC DNA]</scope>
    <source>
        <strain evidence="2 3">JN500901</strain>
    </source>
</reference>
<dbReference type="Gene3D" id="3.30.70.1440">
    <property type="entry name" value="Multidrug efflux transporter AcrB pore domain"/>
    <property type="match status" value="1"/>
</dbReference>
<feature type="transmembrane region" description="Helical" evidence="1">
    <location>
        <begin position="919"/>
        <end position="944"/>
    </location>
</feature>
<keyword evidence="1" id="KW-0472">Membrane</keyword>
<dbReference type="AlphaFoldDB" id="A0A386H492"/>
<dbReference type="InterPro" id="IPR027463">
    <property type="entry name" value="AcrB_DN_DC_subdom"/>
</dbReference>
<dbReference type="GO" id="GO:0005886">
    <property type="term" value="C:plasma membrane"/>
    <property type="evidence" value="ECO:0007669"/>
    <property type="project" value="TreeGrafter"/>
</dbReference>